<reference evidence="1 2" key="1">
    <citation type="submission" date="2020-07" db="EMBL/GenBank/DDBJ databases">
        <title>Endozoicomonas sp. nov., isolated from sediment.</title>
        <authorList>
            <person name="Gu T."/>
        </authorList>
    </citation>
    <scope>NUCLEOTIDE SEQUENCE [LARGE SCALE GENOMIC DNA]</scope>
    <source>
        <strain evidence="1 2">SM1973</strain>
    </source>
</reference>
<organism evidence="1 2">
    <name type="scientific">Spartinivicinus marinus</name>
    <dbReference type="NCBI Taxonomy" id="2994442"/>
    <lineage>
        <taxon>Bacteria</taxon>
        <taxon>Pseudomonadati</taxon>
        <taxon>Pseudomonadota</taxon>
        <taxon>Gammaproteobacteria</taxon>
        <taxon>Oceanospirillales</taxon>
        <taxon>Zooshikellaceae</taxon>
        <taxon>Spartinivicinus</taxon>
    </lineage>
</organism>
<proteinExistence type="predicted"/>
<evidence type="ECO:0000313" key="1">
    <source>
        <dbReference type="EMBL" id="NYZ69450.1"/>
    </source>
</evidence>
<keyword evidence="2" id="KW-1185">Reference proteome</keyword>
<comment type="caution">
    <text evidence="1">The sequence shown here is derived from an EMBL/GenBank/DDBJ whole genome shotgun (WGS) entry which is preliminary data.</text>
</comment>
<protein>
    <submittedName>
        <fullName evidence="1">Uncharacterized protein</fullName>
    </submittedName>
</protein>
<dbReference type="EMBL" id="JACCKB010000086">
    <property type="protein sequence ID" value="NYZ69450.1"/>
    <property type="molecule type" value="Genomic_DNA"/>
</dbReference>
<sequence>MIIDFVKYKNKKVAKEVESQKQNSDTFIPSEPITKNGSLLEDPNYAESFQTLLNKANKLDW</sequence>
<gene>
    <name evidence="1" type="ORF">H0A36_25880</name>
</gene>
<evidence type="ECO:0000313" key="2">
    <source>
        <dbReference type="Proteomes" id="UP000569732"/>
    </source>
</evidence>
<accession>A0A853I6B0</accession>
<dbReference type="AlphaFoldDB" id="A0A853I6B0"/>
<dbReference type="Proteomes" id="UP000569732">
    <property type="component" value="Unassembled WGS sequence"/>
</dbReference>
<name>A0A853I6B0_9GAMM</name>
<dbReference type="RefSeq" id="WP_180571439.1">
    <property type="nucleotide sequence ID" value="NZ_JACCKB010000086.1"/>
</dbReference>